<dbReference type="RefSeq" id="WP_344604907.1">
    <property type="nucleotide sequence ID" value="NZ_BAAAHE010000017.1"/>
</dbReference>
<gene>
    <name evidence="2" type="ORF">GCM10009547_23600</name>
</gene>
<dbReference type="InterPro" id="IPR001608">
    <property type="entry name" value="Ala_racemase_N"/>
</dbReference>
<dbReference type="SUPFAM" id="SSF51419">
    <property type="entry name" value="PLP-binding barrel"/>
    <property type="match status" value="1"/>
</dbReference>
<protein>
    <submittedName>
        <fullName evidence="2">Alanine racemase</fullName>
    </submittedName>
</protein>
<accession>A0ABN1GUX1</accession>
<dbReference type="Pfam" id="PF01168">
    <property type="entry name" value="Ala_racemase_N"/>
    <property type="match status" value="1"/>
</dbReference>
<keyword evidence="3" id="KW-1185">Reference proteome</keyword>
<evidence type="ECO:0000313" key="3">
    <source>
        <dbReference type="Proteomes" id="UP001500957"/>
    </source>
</evidence>
<dbReference type="EMBL" id="BAAAHE010000017">
    <property type="protein sequence ID" value="GAA0620311.1"/>
    <property type="molecule type" value="Genomic_DNA"/>
</dbReference>
<evidence type="ECO:0000259" key="1">
    <source>
        <dbReference type="Pfam" id="PF01168"/>
    </source>
</evidence>
<proteinExistence type="predicted"/>
<organism evidence="2 3">
    <name type="scientific">Sporichthya brevicatena</name>
    <dbReference type="NCBI Taxonomy" id="171442"/>
    <lineage>
        <taxon>Bacteria</taxon>
        <taxon>Bacillati</taxon>
        <taxon>Actinomycetota</taxon>
        <taxon>Actinomycetes</taxon>
        <taxon>Sporichthyales</taxon>
        <taxon>Sporichthyaceae</taxon>
        <taxon>Sporichthya</taxon>
    </lineage>
</organism>
<sequence length="348" mass="37358">MLRLEIDRARFDAHLQKVSADIPGLVPVAKGNGYGLTMDRCVDEALRLGADTLAVGTFAEARRLPERAEGFGKVVVLTPHLAGDPTEGLPIGLFGRVVHTVATAEAAKSLAGKRVIVECRTSLRRHGVGADDLPGLAAALSDVHLEGFALHLPMNRPRGAHPVTEVATWVERLKAAKLPAATIYVSHLSGPEVAGLAQQFPEKTFRARVGTKLWLGDRGALRAKARVLDVEKLARGDRYGYRQRKAPRDGHLIVVAGGTAHGIGLSAPKPVAGLMSRVKVAGEGTLATFNRTLSPFTWAGKQRWFAEPPHMQVSLLWLPAGVEPPAVGAFLDVETRMTTTTFDEIVEV</sequence>
<feature type="domain" description="Alanine racemase N-terminal" evidence="1">
    <location>
        <begin position="6"/>
        <end position="163"/>
    </location>
</feature>
<dbReference type="Proteomes" id="UP001500957">
    <property type="component" value="Unassembled WGS sequence"/>
</dbReference>
<reference evidence="2 3" key="1">
    <citation type="journal article" date="2019" name="Int. J. Syst. Evol. Microbiol.">
        <title>The Global Catalogue of Microorganisms (GCM) 10K type strain sequencing project: providing services to taxonomists for standard genome sequencing and annotation.</title>
        <authorList>
            <consortium name="The Broad Institute Genomics Platform"/>
            <consortium name="The Broad Institute Genome Sequencing Center for Infectious Disease"/>
            <person name="Wu L."/>
            <person name="Ma J."/>
        </authorList>
    </citation>
    <scope>NUCLEOTIDE SEQUENCE [LARGE SCALE GENOMIC DNA]</scope>
    <source>
        <strain evidence="2 3">JCM 10671</strain>
    </source>
</reference>
<dbReference type="Gene3D" id="3.20.20.10">
    <property type="entry name" value="Alanine racemase"/>
    <property type="match status" value="1"/>
</dbReference>
<name>A0ABN1GUX1_9ACTN</name>
<evidence type="ECO:0000313" key="2">
    <source>
        <dbReference type="EMBL" id="GAA0620311.1"/>
    </source>
</evidence>
<comment type="caution">
    <text evidence="2">The sequence shown here is derived from an EMBL/GenBank/DDBJ whole genome shotgun (WGS) entry which is preliminary data.</text>
</comment>
<dbReference type="InterPro" id="IPR029066">
    <property type="entry name" value="PLP-binding_barrel"/>
</dbReference>